<dbReference type="InterPro" id="IPR016071">
    <property type="entry name" value="Staphylococal_nuclease_OB-fold"/>
</dbReference>
<feature type="domain" description="TNase-like" evidence="1">
    <location>
        <begin position="27"/>
        <end position="178"/>
    </location>
</feature>
<organism evidence="2 3">
    <name type="scientific">Tetraparma gracilis</name>
    <dbReference type="NCBI Taxonomy" id="2962635"/>
    <lineage>
        <taxon>Eukaryota</taxon>
        <taxon>Sar</taxon>
        <taxon>Stramenopiles</taxon>
        <taxon>Ochrophyta</taxon>
        <taxon>Bolidophyceae</taxon>
        <taxon>Parmales</taxon>
        <taxon>Triparmaceae</taxon>
        <taxon>Tetraparma</taxon>
    </lineage>
</organism>
<accession>A0ABQ6N930</accession>
<sequence length="215" mass="22451">MLEIRRSAPASAPASASAAKKMAVLPKSGLGIVKQVLSGDSLFLTNPSPKPDGSTPDALFTLAGVAVPRVGNPRAGTPDEPGAFPARMWLRAKTVGQQCKFDVLRATPDRYFGVLYAKREDGSVENLNEGLVAAGLAQVKADKPAQGGAPDPVRDSLNELLNEALQSAKASCAGVHAGEAQLVRSQTAAGEQFTNDELQAYARTCEGGRLKVLVE</sequence>
<protein>
    <recommendedName>
        <fullName evidence="1">TNase-like domain-containing protein</fullName>
    </recommendedName>
</protein>
<dbReference type="PROSITE" id="PS50830">
    <property type="entry name" value="TNASE_3"/>
    <property type="match status" value="1"/>
</dbReference>
<evidence type="ECO:0000259" key="1">
    <source>
        <dbReference type="PROSITE" id="PS50830"/>
    </source>
</evidence>
<keyword evidence="3" id="KW-1185">Reference proteome</keyword>
<comment type="caution">
    <text evidence="2">The sequence shown here is derived from an EMBL/GenBank/DDBJ whole genome shotgun (WGS) entry which is preliminary data.</text>
</comment>
<dbReference type="Proteomes" id="UP001165060">
    <property type="component" value="Unassembled WGS sequence"/>
</dbReference>
<proteinExistence type="predicted"/>
<evidence type="ECO:0000313" key="2">
    <source>
        <dbReference type="EMBL" id="GMI51241.1"/>
    </source>
</evidence>
<gene>
    <name evidence="2" type="ORF">TeGR_g2069</name>
</gene>
<reference evidence="2 3" key="1">
    <citation type="journal article" date="2023" name="Commun. Biol.">
        <title>Genome analysis of Parmales, the sister group of diatoms, reveals the evolutionary specialization of diatoms from phago-mixotrophs to photoautotrophs.</title>
        <authorList>
            <person name="Ban H."/>
            <person name="Sato S."/>
            <person name="Yoshikawa S."/>
            <person name="Yamada K."/>
            <person name="Nakamura Y."/>
            <person name="Ichinomiya M."/>
            <person name="Sato N."/>
            <person name="Blanc-Mathieu R."/>
            <person name="Endo H."/>
            <person name="Kuwata A."/>
            <person name="Ogata H."/>
        </authorList>
    </citation>
    <scope>NUCLEOTIDE SEQUENCE [LARGE SCALE GENOMIC DNA]</scope>
</reference>
<dbReference type="SUPFAM" id="SSF50199">
    <property type="entry name" value="Staphylococcal nuclease"/>
    <property type="match status" value="1"/>
</dbReference>
<name>A0ABQ6N930_9STRA</name>
<dbReference type="SMART" id="SM00318">
    <property type="entry name" value="SNc"/>
    <property type="match status" value="1"/>
</dbReference>
<evidence type="ECO:0000313" key="3">
    <source>
        <dbReference type="Proteomes" id="UP001165060"/>
    </source>
</evidence>
<dbReference type="Gene3D" id="2.40.50.90">
    <property type="match status" value="1"/>
</dbReference>
<dbReference type="EMBL" id="BRYB01006538">
    <property type="protein sequence ID" value="GMI51241.1"/>
    <property type="molecule type" value="Genomic_DNA"/>
</dbReference>
<dbReference type="InterPro" id="IPR035437">
    <property type="entry name" value="SNase_OB-fold_sf"/>
</dbReference>